<evidence type="ECO:0000313" key="2">
    <source>
        <dbReference type="WBParaSite" id="JU765_v2.g18910.t1"/>
    </source>
</evidence>
<dbReference type="WBParaSite" id="JU765_v2.g18910.t1">
    <property type="protein sequence ID" value="JU765_v2.g18910.t1"/>
    <property type="gene ID" value="JU765_v2.g18910"/>
</dbReference>
<organism evidence="1 2">
    <name type="scientific">Panagrolaimus sp. JU765</name>
    <dbReference type="NCBI Taxonomy" id="591449"/>
    <lineage>
        <taxon>Eukaryota</taxon>
        <taxon>Metazoa</taxon>
        <taxon>Ecdysozoa</taxon>
        <taxon>Nematoda</taxon>
        <taxon>Chromadorea</taxon>
        <taxon>Rhabditida</taxon>
        <taxon>Tylenchina</taxon>
        <taxon>Panagrolaimomorpha</taxon>
        <taxon>Panagrolaimoidea</taxon>
        <taxon>Panagrolaimidae</taxon>
        <taxon>Panagrolaimus</taxon>
    </lineage>
</organism>
<dbReference type="Proteomes" id="UP000887576">
    <property type="component" value="Unplaced"/>
</dbReference>
<protein>
    <submittedName>
        <fullName evidence="2">Uncharacterized protein</fullName>
    </submittedName>
</protein>
<name>A0AC34QSH8_9BILA</name>
<reference evidence="2" key="1">
    <citation type="submission" date="2022-11" db="UniProtKB">
        <authorList>
            <consortium name="WormBaseParasite"/>
        </authorList>
    </citation>
    <scope>IDENTIFICATION</scope>
</reference>
<evidence type="ECO:0000313" key="1">
    <source>
        <dbReference type="Proteomes" id="UP000887576"/>
    </source>
</evidence>
<accession>A0AC34QSH8</accession>
<proteinExistence type="predicted"/>
<sequence>MNIKPTKTLFVRDWKENVVNIVQYPRAKCCPNMSPYSLKVETFCRLNKIPFRNVNNQFKHGSIKGQVPFIELNGRQHADSNNIMEFLTKEFKLPIDNLSTKQKSDARAFTIMLEESFFKALVYLRAVDPKWMFSEDQGALGNLHGAMKTIVKTIAPMKVKSNIKKRLHILGIGRNSQEEIEEILKKDLEALSSLLGDQDYFFGSSPNSFDATAFAHLAMLLSCPQPNNNILEYVDNHTPNLKAFFNRVKAQAWPDWDHVCQTLELNPPVAAETTVKFDQ</sequence>